<reference evidence="1" key="1">
    <citation type="journal article" date="2023" name="G3 (Bethesda)">
        <title>A reference genome for the long-term kleptoplast-retaining sea slug Elysia crispata morphotype clarki.</title>
        <authorList>
            <person name="Eastman K.E."/>
            <person name="Pendleton A.L."/>
            <person name="Shaikh M.A."/>
            <person name="Suttiyut T."/>
            <person name="Ogas R."/>
            <person name="Tomko P."/>
            <person name="Gavelis G."/>
            <person name="Widhalm J.R."/>
            <person name="Wisecaver J.H."/>
        </authorList>
    </citation>
    <scope>NUCLEOTIDE SEQUENCE</scope>
    <source>
        <strain evidence="1">ECLA1</strain>
    </source>
</reference>
<name>A0AAE0ZZ25_9GAST</name>
<accession>A0AAE0ZZ25</accession>
<keyword evidence="2" id="KW-1185">Reference proteome</keyword>
<protein>
    <submittedName>
        <fullName evidence="1">Uncharacterized protein</fullName>
    </submittedName>
</protein>
<sequence length="164" mass="18955">MRCELSKDQFIFLSLTTRSARWSNCRNPQIYDQNIAQSSCYRGLLSLVSTDILLHLSQTSGFALSTLIDFTISRLLIKLSKKISESKLEKSAALAQRLTFNFIWFESRSDVADVLQGKNSMVFYSIPRFAESPQSIFVFQGFSRAENSMQTRTEDKRQQFYRMC</sequence>
<dbReference type="Proteomes" id="UP001283361">
    <property type="component" value="Unassembled WGS sequence"/>
</dbReference>
<comment type="caution">
    <text evidence="1">The sequence shown here is derived from an EMBL/GenBank/DDBJ whole genome shotgun (WGS) entry which is preliminary data.</text>
</comment>
<dbReference type="EMBL" id="JAWDGP010003011">
    <property type="protein sequence ID" value="KAK3778105.1"/>
    <property type="molecule type" value="Genomic_DNA"/>
</dbReference>
<evidence type="ECO:0000313" key="1">
    <source>
        <dbReference type="EMBL" id="KAK3778105.1"/>
    </source>
</evidence>
<dbReference type="AlphaFoldDB" id="A0AAE0ZZ25"/>
<proteinExistence type="predicted"/>
<evidence type="ECO:0000313" key="2">
    <source>
        <dbReference type="Proteomes" id="UP001283361"/>
    </source>
</evidence>
<organism evidence="1 2">
    <name type="scientific">Elysia crispata</name>
    <name type="common">lettuce slug</name>
    <dbReference type="NCBI Taxonomy" id="231223"/>
    <lineage>
        <taxon>Eukaryota</taxon>
        <taxon>Metazoa</taxon>
        <taxon>Spiralia</taxon>
        <taxon>Lophotrochozoa</taxon>
        <taxon>Mollusca</taxon>
        <taxon>Gastropoda</taxon>
        <taxon>Heterobranchia</taxon>
        <taxon>Euthyneura</taxon>
        <taxon>Panpulmonata</taxon>
        <taxon>Sacoglossa</taxon>
        <taxon>Placobranchoidea</taxon>
        <taxon>Plakobranchidae</taxon>
        <taxon>Elysia</taxon>
    </lineage>
</organism>
<gene>
    <name evidence="1" type="ORF">RRG08_019583</name>
</gene>